<proteinExistence type="predicted"/>
<dbReference type="STRING" id="1231623.Tasa_012_104"/>
<feature type="transmembrane region" description="Helical" evidence="1">
    <location>
        <begin position="7"/>
        <end position="31"/>
    </location>
</feature>
<evidence type="ECO:0000313" key="2">
    <source>
        <dbReference type="EMBL" id="GAN53928.1"/>
    </source>
</evidence>
<dbReference type="AlphaFoldDB" id="A0A0D6MKX5"/>
<sequence>MRHRRIGIAIVLMVCATILGSLVPIVSRHAIGGHAGLIGGIMLALEIGAYCSAIALIVRQLRATSRAPLGRGSSHL</sequence>
<evidence type="ECO:0000256" key="1">
    <source>
        <dbReference type="SAM" id="Phobius"/>
    </source>
</evidence>
<feature type="transmembrane region" description="Helical" evidence="1">
    <location>
        <begin position="37"/>
        <end position="58"/>
    </location>
</feature>
<protein>
    <submittedName>
        <fullName evidence="2">Uncharacterized protein</fullName>
    </submittedName>
</protein>
<keyword evidence="1" id="KW-1133">Transmembrane helix</keyword>
<keyword evidence="3" id="KW-1185">Reference proteome</keyword>
<keyword evidence="1" id="KW-0812">Transmembrane</keyword>
<organism evidence="2 3">
    <name type="scientific">Tanticharoenia sakaeratensis NBRC 103193</name>
    <dbReference type="NCBI Taxonomy" id="1231623"/>
    <lineage>
        <taxon>Bacteria</taxon>
        <taxon>Pseudomonadati</taxon>
        <taxon>Pseudomonadota</taxon>
        <taxon>Alphaproteobacteria</taxon>
        <taxon>Acetobacterales</taxon>
        <taxon>Acetobacteraceae</taxon>
        <taxon>Tanticharoenia</taxon>
    </lineage>
</organism>
<accession>A0A0D6MKX5</accession>
<gene>
    <name evidence="2" type="ORF">Tasa_012_104</name>
</gene>
<dbReference type="RefSeq" id="WP_048848322.1">
    <property type="nucleotide sequence ID" value="NZ_BALE01000012.1"/>
</dbReference>
<name>A0A0D6MKX5_9PROT</name>
<dbReference type="EMBL" id="BALE01000012">
    <property type="protein sequence ID" value="GAN53928.1"/>
    <property type="molecule type" value="Genomic_DNA"/>
</dbReference>
<reference evidence="2 3" key="1">
    <citation type="submission" date="2012-10" db="EMBL/GenBank/DDBJ databases">
        <title>Genome sequencing of Tanticharoenia sakaeratensis NBRC 103193.</title>
        <authorList>
            <person name="Azuma Y."/>
            <person name="Hadano H."/>
            <person name="Hirakawa H."/>
            <person name="Matsushita K."/>
        </authorList>
    </citation>
    <scope>NUCLEOTIDE SEQUENCE [LARGE SCALE GENOMIC DNA]</scope>
    <source>
        <strain evidence="2 3">NBRC 103193</strain>
    </source>
</reference>
<evidence type="ECO:0000313" key="3">
    <source>
        <dbReference type="Proteomes" id="UP000032679"/>
    </source>
</evidence>
<keyword evidence="1" id="KW-0472">Membrane</keyword>
<dbReference type="Proteomes" id="UP000032679">
    <property type="component" value="Unassembled WGS sequence"/>
</dbReference>
<comment type="caution">
    <text evidence="2">The sequence shown here is derived from an EMBL/GenBank/DDBJ whole genome shotgun (WGS) entry which is preliminary data.</text>
</comment>